<dbReference type="SMART" id="SM00382">
    <property type="entry name" value="AAA"/>
    <property type="match status" value="1"/>
</dbReference>
<gene>
    <name evidence="6" type="ORF">ACFFF8_19080</name>
</gene>
<accession>A0ABV6SBR4</accession>
<evidence type="ECO:0000313" key="6">
    <source>
        <dbReference type="EMBL" id="MFC0686692.1"/>
    </source>
</evidence>
<dbReference type="CDD" id="cd03293">
    <property type="entry name" value="ABC_NrtD_SsuB_transporters"/>
    <property type="match status" value="1"/>
</dbReference>
<dbReference type="PANTHER" id="PTHR42788:SF13">
    <property type="entry name" value="ALIPHATIC SULFONATES IMPORT ATP-BINDING PROTEIN SSUB"/>
    <property type="match status" value="1"/>
</dbReference>
<dbReference type="Gene3D" id="3.40.50.300">
    <property type="entry name" value="P-loop containing nucleotide triphosphate hydrolases"/>
    <property type="match status" value="1"/>
</dbReference>
<reference evidence="6 7" key="1">
    <citation type="submission" date="2024-09" db="EMBL/GenBank/DDBJ databases">
        <authorList>
            <person name="Sun Q."/>
            <person name="Mori K."/>
        </authorList>
    </citation>
    <scope>NUCLEOTIDE SEQUENCE [LARGE SCALE GENOMIC DNA]</scope>
    <source>
        <strain evidence="6 7">CICC 11035S</strain>
    </source>
</reference>
<dbReference type="PANTHER" id="PTHR42788">
    <property type="entry name" value="TAURINE IMPORT ATP-BINDING PROTEIN-RELATED"/>
    <property type="match status" value="1"/>
</dbReference>
<dbReference type="GO" id="GO:0005524">
    <property type="term" value="F:ATP binding"/>
    <property type="evidence" value="ECO:0007669"/>
    <property type="project" value="UniProtKB-KW"/>
</dbReference>
<dbReference type="EMBL" id="JBHLTM010000075">
    <property type="protein sequence ID" value="MFC0686692.1"/>
    <property type="molecule type" value="Genomic_DNA"/>
</dbReference>
<dbReference type="RefSeq" id="WP_267218497.1">
    <property type="nucleotide sequence ID" value="NZ_JAPCWC010000001.1"/>
</dbReference>
<proteinExistence type="inferred from homology"/>
<dbReference type="PROSITE" id="PS00211">
    <property type="entry name" value="ABC_TRANSPORTER_1"/>
    <property type="match status" value="1"/>
</dbReference>
<dbReference type="InterPro" id="IPR027417">
    <property type="entry name" value="P-loop_NTPase"/>
</dbReference>
<dbReference type="InterPro" id="IPR017871">
    <property type="entry name" value="ABC_transporter-like_CS"/>
</dbReference>
<evidence type="ECO:0000313" key="7">
    <source>
        <dbReference type="Proteomes" id="UP001589858"/>
    </source>
</evidence>
<dbReference type="InterPro" id="IPR050166">
    <property type="entry name" value="ABC_transporter_ATP-bind"/>
</dbReference>
<name>A0ABV6SBR4_9SPHN</name>
<protein>
    <submittedName>
        <fullName evidence="6">ABC transporter ATP-binding protein</fullName>
    </submittedName>
</protein>
<feature type="domain" description="ABC transporter" evidence="5">
    <location>
        <begin position="22"/>
        <end position="253"/>
    </location>
</feature>
<evidence type="ECO:0000256" key="3">
    <source>
        <dbReference type="ARBA" id="ARBA00022741"/>
    </source>
</evidence>
<keyword evidence="7" id="KW-1185">Reference proteome</keyword>
<keyword evidence="4 6" id="KW-0067">ATP-binding</keyword>
<dbReference type="PROSITE" id="PS50893">
    <property type="entry name" value="ABC_TRANSPORTER_2"/>
    <property type="match status" value="1"/>
</dbReference>
<comment type="caution">
    <text evidence="6">The sequence shown here is derived from an EMBL/GenBank/DDBJ whole genome shotgun (WGS) entry which is preliminary data.</text>
</comment>
<dbReference type="InterPro" id="IPR003439">
    <property type="entry name" value="ABC_transporter-like_ATP-bd"/>
</dbReference>
<evidence type="ECO:0000256" key="2">
    <source>
        <dbReference type="ARBA" id="ARBA00022448"/>
    </source>
</evidence>
<dbReference type="InterPro" id="IPR003593">
    <property type="entry name" value="AAA+_ATPase"/>
</dbReference>
<keyword evidence="3" id="KW-0547">Nucleotide-binding</keyword>
<organism evidence="6 7">
    <name type="scientific">Novosphingobium clariflavum</name>
    <dbReference type="NCBI Taxonomy" id="2029884"/>
    <lineage>
        <taxon>Bacteria</taxon>
        <taxon>Pseudomonadati</taxon>
        <taxon>Pseudomonadota</taxon>
        <taxon>Alphaproteobacteria</taxon>
        <taxon>Sphingomonadales</taxon>
        <taxon>Sphingomonadaceae</taxon>
        <taxon>Novosphingobium</taxon>
    </lineage>
</organism>
<dbReference type="Proteomes" id="UP001589858">
    <property type="component" value="Unassembled WGS sequence"/>
</dbReference>
<evidence type="ECO:0000256" key="1">
    <source>
        <dbReference type="ARBA" id="ARBA00005417"/>
    </source>
</evidence>
<sequence length="283" mass="31058">MSDPRILRDPALRPTSTGTGAVRISGLSKHYAIGGKAMTVLDGIDLAIRPGEFVSIVGPSGCGKSTLLRLIVGLDTDYDGEIRLDDARVAGTGLERGLVFQDHRLFPWMTVAKNVEVALLNQKLPRERRDRLIAEHLALVGLADFGDAYPYQLSGGMAQRAAIARALVNEPKVLALDEPLGALDALTRVKVQAELQRIWMEAGTTMIMVTHDVDEALFLGDRVVVMSSRPGRIARIVDVDLPHPRDRASPLLHRLKDEILAELTREPREDDGTLVSFPPRIRN</sequence>
<dbReference type="SUPFAM" id="SSF52540">
    <property type="entry name" value="P-loop containing nucleoside triphosphate hydrolases"/>
    <property type="match status" value="1"/>
</dbReference>
<comment type="similarity">
    <text evidence="1">Belongs to the ABC transporter superfamily.</text>
</comment>
<evidence type="ECO:0000256" key="4">
    <source>
        <dbReference type="ARBA" id="ARBA00022840"/>
    </source>
</evidence>
<keyword evidence="2" id="KW-0813">Transport</keyword>
<evidence type="ECO:0000259" key="5">
    <source>
        <dbReference type="PROSITE" id="PS50893"/>
    </source>
</evidence>
<dbReference type="Pfam" id="PF00005">
    <property type="entry name" value="ABC_tran"/>
    <property type="match status" value="1"/>
</dbReference>